<dbReference type="InterPro" id="IPR036852">
    <property type="entry name" value="Peptidase_S8/S53_dom_sf"/>
</dbReference>
<feature type="active site" description="Charge relay system" evidence="5">
    <location>
        <position position="225"/>
    </location>
</feature>
<dbReference type="RefSeq" id="WP_355404084.1">
    <property type="nucleotide sequence ID" value="NZ_JBEXPZ010000081.1"/>
</dbReference>
<dbReference type="PRINTS" id="PR00723">
    <property type="entry name" value="SUBTILISIN"/>
</dbReference>
<feature type="region of interest" description="Disordered" evidence="6">
    <location>
        <begin position="395"/>
        <end position="419"/>
    </location>
</feature>
<evidence type="ECO:0000259" key="7">
    <source>
        <dbReference type="Pfam" id="PF00082"/>
    </source>
</evidence>
<accession>A0ABV2VA47</accession>
<dbReference type="PANTHER" id="PTHR43806:SF11">
    <property type="entry name" value="CEREVISIN-RELATED"/>
    <property type="match status" value="1"/>
</dbReference>
<comment type="similarity">
    <text evidence="1 5">Belongs to the peptidase S8 family.</text>
</comment>
<evidence type="ECO:0000256" key="2">
    <source>
        <dbReference type="ARBA" id="ARBA00022670"/>
    </source>
</evidence>
<dbReference type="PROSITE" id="PS51892">
    <property type="entry name" value="SUBTILASE"/>
    <property type="match status" value="1"/>
</dbReference>
<feature type="active site" description="Charge relay system" evidence="5">
    <location>
        <position position="190"/>
    </location>
</feature>
<dbReference type="PANTHER" id="PTHR43806">
    <property type="entry name" value="PEPTIDASE S8"/>
    <property type="match status" value="1"/>
</dbReference>
<dbReference type="Gene3D" id="3.40.50.200">
    <property type="entry name" value="Peptidase S8/S53 domain"/>
    <property type="match status" value="1"/>
</dbReference>
<organism evidence="8 9">
    <name type="scientific">Streptomyces ossamyceticus</name>
    <dbReference type="NCBI Taxonomy" id="249581"/>
    <lineage>
        <taxon>Bacteria</taxon>
        <taxon>Bacillati</taxon>
        <taxon>Actinomycetota</taxon>
        <taxon>Actinomycetes</taxon>
        <taxon>Kitasatosporales</taxon>
        <taxon>Streptomycetaceae</taxon>
        <taxon>Streptomyces</taxon>
    </lineage>
</organism>
<feature type="active site" description="Charge relay system" evidence="5">
    <location>
        <position position="427"/>
    </location>
</feature>
<dbReference type="Proteomes" id="UP001550210">
    <property type="component" value="Unassembled WGS sequence"/>
</dbReference>
<reference evidence="8 9" key="1">
    <citation type="submission" date="2024-06" db="EMBL/GenBank/DDBJ databases">
        <title>The Natural Products Discovery Center: Release of the First 8490 Sequenced Strains for Exploring Actinobacteria Biosynthetic Diversity.</title>
        <authorList>
            <person name="Kalkreuter E."/>
            <person name="Kautsar S.A."/>
            <person name="Yang D."/>
            <person name="Bader C.D."/>
            <person name="Teijaro C.N."/>
            <person name="Fluegel L."/>
            <person name="Davis C.M."/>
            <person name="Simpson J.R."/>
            <person name="Lauterbach L."/>
            <person name="Steele A.D."/>
            <person name="Gui C."/>
            <person name="Meng S."/>
            <person name="Li G."/>
            <person name="Viehrig K."/>
            <person name="Ye F."/>
            <person name="Su P."/>
            <person name="Kiefer A.F."/>
            <person name="Nichols A."/>
            <person name="Cepeda A.J."/>
            <person name="Yan W."/>
            <person name="Fan B."/>
            <person name="Jiang Y."/>
            <person name="Adhikari A."/>
            <person name="Zheng C.-J."/>
            <person name="Schuster L."/>
            <person name="Cowan T.M."/>
            <person name="Smanski M.J."/>
            <person name="Chevrette M.G."/>
            <person name="De Carvalho L.P.S."/>
            <person name="Shen B."/>
        </authorList>
    </citation>
    <scope>NUCLEOTIDE SEQUENCE [LARGE SCALE GENOMIC DNA]</scope>
    <source>
        <strain evidence="8 9">NPDC006434</strain>
    </source>
</reference>
<comment type="caution">
    <text evidence="8">The sequence shown here is derived from an EMBL/GenBank/DDBJ whole genome shotgun (WGS) entry which is preliminary data.</text>
</comment>
<feature type="domain" description="Peptidase S8/S53" evidence="7">
    <location>
        <begin position="198"/>
        <end position="469"/>
    </location>
</feature>
<name>A0ABV2VA47_9ACTN</name>
<gene>
    <name evidence="8" type="ORF">ABZZ21_40415</name>
</gene>
<evidence type="ECO:0000256" key="5">
    <source>
        <dbReference type="PROSITE-ProRule" id="PRU01240"/>
    </source>
</evidence>
<dbReference type="InterPro" id="IPR000209">
    <property type="entry name" value="Peptidase_S8/S53_dom"/>
</dbReference>
<dbReference type="EMBL" id="JBEXPZ010000081">
    <property type="protein sequence ID" value="MET9850708.1"/>
    <property type="molecule type" value="Genomic_DNA"/>
</dbReference>
<dbReference type="PROSITE" id="PS00138">
    <property type="entry name" value="SUBTILASE_SER"/>
    <property type="match status" value="1"/>
</dbReference>
<dbReference type="SUPFAM" id="SSF52743">
    <property type="entry name" value="Subtilisin-like"/>
    <property type="match status" value="1"/>
</dbReference>
<protein>
    <submittedName>
        <fullName evidence="8">S8 family serine peptidase</fullName>
    </submittedName>
</protein>
<keyword evidence="3 5" id="KW-0378">Hydrolase</keyword>
<evidence type="ECO:0000256" key="4">
    <source>
        <dbReference type="ARBA" id="ARBA00022825"/>
    </source>
</evidence>
<evidence type="ECO:0000313" key="9">
    <source>
        <dbReference type="Proteomes" id="UP001550210"/>
    </source>
</evidence>
<keyword evidence="2 5" id="KW-0645">Protease</keyword>
<evidence type="ECO:0000313" key="8">
    <source>
        <dbReference type="EMBL" id="MET9850708.1"/>
    </source>
</evidence>
<evidence type="ECO:0000256" key="1">
    <source>
        <dbReference type="ARBA" id="ARBA00011073"/>
    </source>
</evidence>
<proteinExistence type="inferred from homology"/>
<keyword evidence="9" id="KW-1185">Reference proteome</keyword>
<evidence type="ECO:0000256" key="3">
    <source>
        <dbReference type="ARBA" id="ARBA00022801"/>
    </source>
</evidence>
<keyword evidence="4 5" id="KW-0720">Serine protease</keyword>
<sequence length="503" mass="52675">MTLPMTPQYGQPAPEHVYGYVSARSRGGVPMTRATRWDTAEPFRTDPESQERAEAYLLAAGLTVTAESRLGFAVSGPPAAYEELTGGRIETYEDLHQVEMDHIRYVTQLDIVGEGQPEAHGVGDVPGTDAIEAVALESPRTPARLVPSAQPPNVDRFHLRLPGDVAMLLGATRAHARGQVGVGVQVAMVDTGQFPHTYFAAHGYRIAPTVAVLPGTNPAQDPVGHGTGESANVFAVAPGAELRPYRASDNSGNLTGAFTAFIRAKADCRTARDGGAPQVLTNSWGGSRTFPPVGPPTETDNVFALEIRDAIEQGVTVVFSAMNGQFAMEPQVPGVLSVGGVFVGPELELRASDYASGYASPWFEGVVVPVVSGLVGMRPRAQYLMLPVPPGCALDVSESRAQGDGQRPERGDDTSPNDGWALFSGTSAAAPQVAGAAAVLLGARPELTPAQVIEALAATAVDVTIGANHPRFNRPARIGPDEATGAGLVNVDAALSYALDGYR</sequence>
<dbReference type="InterPro" id="IPR023828">
    <property type="entry name" value="Peptidase_S8_Ser-AS"/>
</dbReference>
<dbReference type="InterPro" id="IPR015500">
    <property type="entry name" value="Peptidase_S8_subtilisin-rel"/>
</dbReference>
<dbReference type="InterPro" id="IPR050131">
    <property type="entry name" value="Peptidase_S8_subtilisin-like"/>
</dbReference>
<evidence type="ECO:0000256" key="6">
    <source>
        <dbReference type="SAM" id="MobiDB-lite"/>
    </source>
</evidence>
<dbReference type="Pfam" id="PF00082">
    <property type="entry name" value="Peptidase_S8"/>
    <property type="match status" value="1"/>
</dbReference>